<dbReference type="GO" id="GO:0030246">
    <property type="term" value="F:carbohydrate binding"/>
    <property type="evidence" value="ECO:0007669"/>
    <property type="project" value="InterPro"/>
</dbReference>
<reference evidence="14" key="1">
    <citation type="submission" date="2020-06" db="EMBL/GenBank/DDBJ databases">
        <title>WGS assembly of Ceratodon purpureus strain R40.</title>
        <authorList>
            <person name="Carey S.B."/>
            <person name="Jenkins J."/>
            <person name="Shu S."/>
            <person name="Lovell J.T."/>
            <person name="Sreedasyam A."/>
            <person name="Maumus F."/>
            <person name="Tiley G.P."/>
            <person name="Fernandez-Pozo N."/>
            <person name="Barry K."/>
            <person name="Chen C."/>
            <person name="Wang M."/>
            <person name="Lipzen A."/>
            <person name="Daum C."/>
            <person name="Saski C.A."/>
            <person name="Payton A.C."/>
            <person name="Mcbreen J.C."/>
            <person name="Conrad R.E."/>
            <person name="Kollar L.M."/>
            <person name="Olsson S."/>
            <person name="Huttunen S."/>
            <person name="Landis J.B."/>
            <person name="Wickett N.J."/>
            <person name="Johnson M.G."/>
            <person name="Rensing S.A."/>
            <person name="Grimwood J."/>
            <person name="Schmutz J."/>
            <person name="Mcdaniel S.F."/>
        </authorList>
    </citation>
    <scope>NUCLEOTIDE SEQUENCE</scope>
    <source>
        <strain evidence="14">R40</strain>
    </source>
</reference>
<evidence type="ECO:0000256" key="2">
    <source>
        <dbReference type="ARBA" id="ARBA00007806"/>
    </source>
</evidence>
<feature type="domain" description="Glycoside hydrolase family 31 N-terminal" evidence="12">
    <location>
        <begin position="140"/>
        <end position="262"/>
    </location>
</feature>
<protein>
    <recommendedName>
        <fullName evidence="3">alpha-glucosidase</fullName>
        <ecNumber evidence="3">3.2.1.20</ecNumber>
    </recommendedName>
    <alternativeName>
        <fullName evidence="8">Maltase</fullName>
    </alternativeName>
</protein>
<feature type="domain" description="Glycosyl hydrolase family 31 C-terminal" evidence="13">
    <location>
        <begin position="681"/>
        <end position="771"/>
    </location>
</feature>
<dbReference type="Proteomes" id="UP000822688">
    <property type="component" value="Chromosome 3"/>
</dbReference>
<dbReference type="EC" id="3.2.1.20" evidence="3"/>
<feature type="chain" id="PRO_5035901656" description="alpha-glucosidase" evidence="10">
    <location>
        <begin position="25"/>
        <end position="930"/>
    </location>
</feature>
<keyword evidence="5 9" id="KW-0378">Hydrolase</keyword>
<evidence type="ECO:0000256" key="3">
    <source>
        <dbReference type="ARBA" id="ARBA00012741"/>
    </source>
</evidence>
<dbReference type="SUPFAM" id="SSF51445">
    <property type="entry name" value="(Trans)glycosidases"/>
    <property type="match status" value="1"/>
</dbReference>
<dbReference type="EMBL" id="CM026423">
    <property type="protein sequence ID" value="KAG0585105.1"/>
    <property type="molecule type" value="Genomic_DNA"/>
</dbReference>
<dbReference type="PANTHER" id="PTHR22762:SF133">
    <property type="entry name" value="P-TYPE DOMAIN-CONTAINING PROTEIN"/>
    <property type="match status" value="1"/>
</dbReference>
<evidence type="ECO:0000256" key="10">
    <source>
        <dbReference type="SAM" id="SignalP"/>
    </source>
</evidence>
<dbReference type="Gene3D" id="3.20.20.80">
    <property type="entry name" value="Glycosidases"/>
    <property type="match status" value="1"/>
</dbReference>
<dbReference type="PROSITE" id="PS00129">
    <property type="entry name" value="GLYCOSYL_HYDROL_F31_1"/>
    <property type="match status" value="1"/>
</dbReference>
<organism evidence="14 15">
    <name type="scientific">Ceratodon purpureus</name>
    <name type="common">Fire moss</name>
    <name type="synonym">Dicranum purpureum</name>
    <dbReference type="NCBI Taxonomy" id="3225"/>
    <lineage>
        <taxon>Eukaryota</taxon>
        <taxon>Viridiplantae</taxon>
        <taxon>Streptophyta</taxon>
        <taxon>Embryophyta</taxon>
        <taxon>Bryophyta</taxon>
        <taxon>Bryophytina</taxon>
        <taxon>Bryopsida</taxon>
        <taxon>Dicranidae</taxon>
        <taxon>Pseudoditrichales</taxon>
        <taxon>Ditrichaceae</taxon>
        <taxon>Ceratodon</taxon>
    </lineage>
</organism>
<dbReference type="InterPro" id="IPR025887">
    <property type="entry name" value="Glyco_hydro_31_N_dom"/>
</dbReference>
<dbReference type="InterPro" id="IPR013780">
    <property type="entry name" value="Glyco_hydro_b"/>
</dbReference>
<accession>A0A8T0IQ12</accession>
<dbReference type="Gene3D" id="2.60.40.1760">
    <property type="entry name" value="glycosyl hydrolase (family 31)"/>
    <property type="match status" value="1"/>
</dbReference>
<evidence type="ECO:0000256" key="7">
    <source>
        <dbReference type="ARBA" id="ARBA00023295"/>
    </source>
</evidence>
<dbReference type="FunFam" id="2.60.40.1180:FF:000044">
    <property type="entry name" value="Alpha-glucosidase 1"/>
    <property type="match status" value="1"/>
</dbReference>
<keyword evidence="6" id="KW-0325">Glycoprotein</keyword>
<dbReference type="GO" id="GO:0005975">
    <property type="term" value="P:carbohydrate metabolic process"/>
    <property type="evidence" value="ECO:0007669"/>
    <property type="project" value="InterPro"/>
</dbReference>
<evidence type="ECO:0000313" key="14">
    <source>
        <dbReference type="EMBL" id="KAG0585105.1"/>
    </source>
</evidence>
<evidence type="ECO:0000259" key="13">
    <source>
        <dbReference type="Pfam" id="PF21365"/>
    </source>
</evidence>
<proteinExistence type="inferred from homology"/>
<dbReference type="Pfam" id="PF01055">
    <property type="entry name" value="Glyco_hydro_31_2nd"/>
    <property type="match status" value="1"/>
</dbReference>
<dbReference type="InterPro" id="IPR011013">
    <property type="entry name" value="Gal_mutarotase_sf_dom"/>
</dbReference>
<comment type="similarity">
    <text evidence="2 9">Belongs to the glycosyl hydrolase 31 family.</text>
</comment>
<comment type="caution">
    <text evidence="14">The sequence shown here is derived from an EMBL/GenBank/DDBJ whole genome shotgun (WGS) entry which is preliminary data.</text>
</comment>
<keyword evidence="15" id="KW-1185">Reference proteome</keyword>
<evidence type="ECO:0000256" key="8">
    <source>
        <dbReference type="ARBA" id="ARBA00041343"/>
    </source>
</evidence>
<dbReference type="CDD" id="cd06602">
    <property type="entry name" value="GH31_MGAM_SI_GAA"/>
    <property type="match status" value="1"/>
</dbReference>
<evidence type="ECO:0000259" key="11">
    <source>
        <dbReference type="Pfam" id="PF01055"/>
    </source>
</evidence>
<keyword evidence="4 10" id="KW-0732">Signal</keyword>
<evidence type="ECO:0000256" key="5">
    <source>
        <dbReference type="ARBA" id="ARBA00022801"/>
    </source>
</evidence>
<name>A0A8T0IQ12_CERPU</name>
<evidence type="ECO:0000256" key="4">
    <source>
        <dbReference type="ARBA" id="ARBA00022729"/>
    </source>
</evidence>
<dbReference type="Gene3D" id="2.60.40.1180">
    <property type="entry name" value="Golgi alpha-mannosidase II"/>
    <property type="match status" value="2"/>
</dbReference>
<dbReference type="PANTHER" id="PTHR22762">
    <property type="entry name" value="ALPHA-GLUCOSIDASE"/>
    <property type="match status" value="1"/>
</dbReference>
<dbReference type="InterPro" id="IPR030458">
    <property type="entry name" value="Glyco_hydro_31_AS"/>
</dbReference>
<evidence type="ECO:0000313" key="15">
    <source>
        <dbReference type="Proteomes" id="UP000822688"/>
    </source>
</evidence>
<evidence type="ECO:0000259" key="12">
    <source>
        <dbReference type="Pfam" id="PF13802"/>
    </source>
</evidence>
<dbReference type="SUPFAM" id="SSF51011">
    <property type="entry name" value="Glycosyl hydrolase domain"/>
    <property type="match status" value="1"/>
</dbReference>
<sequence length="930" mass="103657">MGASTVALFCGLVFALLVLHGVDGSVTGVSTRVVGSGYKLVSIQDLKGGDGVVAYLEVIKETPETLGKDIKRLKLVARYQSGERLQVHVTDAESERYEVPQMLLPREGVESVESTASSRKLGPVEKKGVLASSHPLEFRYIAEPFGFAVVRKSNEEVLFNTSSPSDAGNGKPGFNNMVFKDQYLEISSQLPYKSALYGLGESTRPDGLRLAHGRQYTLWATDIGSWNIDIDLYGTYPFVMDVRDGGLAHGVALMNSNGMDVDYGDDSITFKVIGGVFDFYFFAGPKPLEVVDQYTQLVGRPASMPYWVLGFHQSRYGYKSVEELETVMRRYKEVKIPVESMWSDIDHMDHYKDFTLDPVNYPVEKLRPFVDNLHANNQKFIMILDPGIKIDSNYSTYVRGDKLDIYMRNATKHRYVAQVWPGATNIPDFLHPKSQEFWSTEVAEFYKVIPFDGLWLDMNEPANFCGGPTCYYPPEIEVCPQIDECCMICDNTNLDRWDDPPYHINSLGVHRPIYAHTMAMNCEHYNGIRAYDTHNVYGFSEGLATYKALKEVTGKRPFVLARSMFLGSGSYAAHWTGDNGATWGDLQYSIVSLINSGMFGVPMVGADICGFNFLTNEELCIRWTQVGAFYPFSRDHSDIHVGPQEFYLWETVTETAKFVYTWRYRLLPFFYTLMYGARMTGAPLARPLFFAVPEDPRTWGIGDQFLLGTDILVSPVLQAGQVAVNPYFPAGVWYNLFDPKEVIHATANNSFHSLEAPLDKINVHVRAGAILPMQETAWSTAEARKTPFSLLVALPPESDSCMSASAICDQVDIATGELFVDDDDQLQMEIKDGTATYVKYQAFRGHGRYILTANVTEGAYALKKGFVLQTVSVLGAQASPSSVLVNGVAGAAKVNFNNRDSSLTITNLNLPIGKSFEVSWDCTTKVALTI</sequence>
<evidence type="ECO:0000256" key="6">
    <source>
        <dbReference type="ARBA" id="ARBA00023180"/>
    </source>
</evidence>
<dbReference type="InterPro" id="IPR017853">
    <property type="entry name" value="GH"/>
</dbReference>
<feature type="signal peptide" evidence="10">
    <location>
        <begin position="1"/>
        <end position="24"/>
    </location>
</feature>
<evidence type="ECO:0000256" key="1">
    <source>
        <dbReference type="ARBA" id="ARBA00001657"/>
    </source>
</evidence>
<dbReference type="GO" id="GO:0090599">
    <property type="term" value="F:alpha-glucosidase activity"/>
    <property type="evidence" value="ECO:0007669"/>
    <property type="project" value="UniProtKB-ARBA"/>
</dbReference>
<comment type="catalytic activity">
    <reaction evidence="1">
        <text>Hydrolysis of terminal, non-reducing (1-&gt;4)-linked alpha-D-glucose residues with release of alpha-D-glucose.</text>
        <dbReference type="EC" id="3.2.1.20"/>
    </reaction>
</comment>
<dbReference type="CDD" id="cd14752">
    <property type="entry name" value="GH31_N"/>
    <property type="match status" value="1"/>
</dbReference>
<keyword evidence="7 9" id="KW-0326">Glycosidase</keyword>
<dbReference type="InterPro" id="IPR030459">
    <property type="entry name" value="Glyco_hydro_31_CS"/>
</dbReference>
<dbReference type="InterPro" id="IPR048395">
    <property type="entry name" value="Glyco_hydro_31_C"/>
</dbReference>
<dbReference type="PROSITE" id="PS00707">
    <property type="entry name" value="GLYCOSYL_HYDROL_F31_2"/>
    <property type="match status" value="1"/>
</dbReference>
<dbReference type="Pfam" id="PF21365">
    <property type="entry name" value="Glyco_hydro_31_3rd"/>
    <property type="match status" value="1"/>
</dbReference>
<dbReference type="SUPFAM" id="SSF74650">
    <property type="entry name" value="Galactose mutarotase-like"/>
    <property type="match status" value="1"/>
</dbReference>
<gene>
    <name evidence="14" type="ORF">KC19_3G258600</name>
</gene>
<dbReference type="InterPro" id="IPR000322">
    <property type="entry name" value="Glyco_hydro_31_TIM"/>
</dbReference>
<evidence type="ECO:0000256" key="9">
    <source>
        <dbReference type="RuleBase" id="RU361185"/>
    </source>
</evidence>
<feature type="domain" description="Glycoside hydrolase family 31 TIM barrel" evidence="11">
    <location>
        <begin position="301"/>
        <end position="673"/>
    </location>
</feature>
<dbReference type="AlphaFoldDB" id="A0A8T0IQ12"/>
<dbReference type="Pfam" id="PF13802">
    <property type="entry name" value="Gal_mutarotas_2"/>
    <property type="match status" value="1"/>
</dbReference>